<gene>
    <name evidence="1" type="ORF">GCWU000324_02155</name>
</gene>
<dbReference type="AlphaFoldDB" id="C4GJD3"/>
<keyword evidence="2" id="KW-1185">Reference proteome</keyword>
<evidence type="ECO:0000313" key="1">
    <source>
        <dbReference type="EMBL" id="EEP67904.1"/>
    </source>
</evidence>
<dbReference type="Proteomes" id="UP000003009">
    <property type="component" value="Unassembled WGS sequence"/>
</dbReference>
<comment type="caution">
    <text evidence="1">The sequence shown here is derived from an EMBL/GenBank/DDBJ whole genome shotgun (WGS) entry which is preliminary data.</text>
</comment>
<proteinExistence type="predicted"/>
<organism evidence="1 2">
    <name type="scientific">Kingella oralis ATCC 51147</name>
    <dbReference type="NCBI Taxonomy" id="629741"/>
    <lineage>
        <taxon>Bacteria</taxon>
        <taxon>Pseudomonadati</taxon>
        <taxon>Pseudomonadota</taxon>
        <taxon>Betaproteobacteria</taxon>
        <taxon>Neisseriales</taxon>
        <taxon>Neisseriaceae</taxon>
        <taxon>Kingella</taxon>
    </lineage>
</organism>
<dbReference type="HOGENOM" id="CLU_2898233_0_0_4"/>
<protein>
    <submittedName>
        <fullName evidence="1">Uncharacterized protein</fullName>
    </submittedName>
</protein>
<name>C4GJD3_9NEIS</name>
<reference evidence="1" key="1">
    <citation type="submission" date="2009-04" db="EMBL/GenBank/DDBJ databases">
        <authorList>
            <person name="Weinstock G."/>
            <person name="Sodergren E."/>
            <person name="Clifton S."/>
            <person name="Fulton L."/>
            <person name="Fulton B."/>
            <person name="Courtney L."/>
            <person name="Fronick C."/>
            <person name="Harrison M."/>
            <person name="Strong C."/>
            <person name="Farmer C."/>
            <person name="Delahaunty K."/>
            <person name="Markovic C."/>
            <person name="Hall O."/>
            <person name="Minx P."/>
            <person name="Tomlinson C."/>
            <person name="Mitreva M."/>
            <person name="Nelson J."/>
            <person name="Hou S."/>
            <person name="Wollam A."/>
            <person name="Pepin K.H."/>
            <person name="Johnson M."/>
            <person name="Bhonagiri V."/>
            <person name="Nash W.E."/>
            <person name="Warren W."/>
            <person name="Chinwalla A."/>
            <person name="Mardis E.R."/>
            <person name="Wilson R.K."/>
        </authorList>
    </citation>
    <scope>NUCLEOTIDE SEQUENCE [LARGE SCALE GENOMIC DNA]</scope>
    <source>
        <strain evidence="1">ATCC 51147</strain>
    </source>
</reference>
<sequence>MRNRLRPHPANSAQDKTNQSRLEIIVLYLFRLPIATRQPENQKIGLLKIHKIRFITIQNKNN</sequence>
<evidence type="ECO:0000313" key="2">
    <source>
        <dbReference type="Proteomes" id="UP000003009"/>
    </source>
</evidence>
<accession>C4GJD3</accession>
<dbReference type="EMBL" id="ACJW02000003">
    <property type="protein sequence ID" value="EEP67904.1"/>
    <property type="molecule type" value="Genomic_DNA"/>
</dbReference>